<feature type="chain" id="PRO_5005550455" description="Secreted protein" evidence="1">
    <location>
        <begin position="20"/>
        <end position="84"/>
    </location>
</feature>
<sequence length="84" mass="9350">MKASTTVIFIAPLLSVVHATTHTVCYNYYMQKDGCVFSAAAQDQRCPAPPKDHPAPCKTNSLDMATFTLSTTWQEESKSFVQQY</sequence>
<organism evidence="2 3">
    <name type="scientific">Puccinia striiformis f. sp. tritici PST-78</name>
    <dbReference type="NCBI Taxonomy" id="1165861"/>
    <lineage>
        <taxon>Eukaryota</taxon>
        <taxon>Fungi</taxon>
        <taxon>Dikarya</taxon>
        <taxon>Basidiomycota</taxon>
        <taxon>Pucciniomycotina</taxon>
        <taxon>Pucciniomycetes</taxon>
        <taxon>Pucciniales</taxon>
        <taxon>Pucciniaceae</taxon>
        <taxon>Puccinia</taxon>
    </lineage>
</organism>
<proteinExistence type="predicted"/>
<keyword evidence="1" id="KW-0732">Signal</keyword>
<comment type="caution">
    <text evidence="2">The sequence shown here is derived from an EMBL/GenBank/DDBJ whole genome shotgun (WGS) entry which is preliminary data.</text>
</comment>
<dbReference type="AlphaFoldDB" id="A0A0L0VT77"/>
<gene>
    <name evidence="2" type="ORF">PSTG_04333</name>
</gene>
<evidence type="ECO:0008006" key="4">
    <source>
        <dbReference type="Google" id="ProtNLM"/>
    </source>
</evidence>
<evidence type="ECO:0000313" key="2">
    <source>
        <dbReference type="EMBL" id="KNF02427.1"/>
    </source>
</evidence>
<evidence type="ECO:0000256" key="1">
    <source>
        <dbReference type="SAM" id="SignalP"/>
    </source>
</evidence>
<dbReference type="EMBL" id="AJIL01000023">
    <property type="protein sequence ID" value="KNF02427.1"/>
    <property type="molecule type" value="Genomic_DNA"/>
</dbReference>
<protein>
    <recommendedName>
        <fullName evidence="4">Secreted protein</fullName>
    </recommendedName>
</protein>
<name>A0A0L0VT77_9BASI</name>
<accession>A0A0L0VT77</accession>
<feature type="signal peptide" evidence="1">
    <location>
        <begin position="1"/>
        <end position="19"/>
    </location>
</feature>
<dbReference type="OrthoDB" id="10560663at2759"/>
<evidence type="ECO:0000313" key="3">
    <source>
        <dbReference type="Proteomes" id="UP000054564"/>
    </source>
</evidence>
<dbReference type="Proteomes" id="UP000054564">
    <property type="component" value="Unassembled WGS sequence"/>
</dbReference>
<reference evidence="3" key="1">
    <citation type="submission" date="2014-03" db="EMBL/GenBank/DDBJ databases">
        <title>The Genome Sequence of Puccinia striiformis f. sp. tritici PST-78.</title>
        <authorList>
            <consortium name="The Broad Institute Genome Sequencing Platform"/>
            <person name="Cuomo C."/>
            <person name="Hulbert S."/>
            <person name="Chen X."/>
            <person name="Walker B."/>
            <person name="Young S.K."/>
            <person name="Zeng Q."/>
            <person name="Gargeya S."/>
            <person name="Fitzgerald M."/>
            <person name="Haas B."/>
            <person name="Abouelleil A."/>
            <person name="Alvarado L."/>
            <person name="Arachchi H.M."/>
            <person name="Berlin A.M."/>
            <person name="Chapman S.B."/>
            <person name="Goldberg J."/>
            <person name="Griggs A."/>
            <person name="Gujja S."/>
            <person name="Hansen M."/>
            <person name="Howarth C."/>
            <person name="Imamovic A."/>
            <person name="Larimer J."/>
            <person name="McCowan C."/>
            <person name="Montmayeur A."/>
            <person name="Murphy C."/>
            <person name="Neiman D."/>
            <person name="Pearson M."/>
            <person name="Priest M."/>
            <person name="Roberts A."/>
            <person name="Saif S."/>
            <person name="Shea T."/>
            <person name="Sisk P."/>
            <person name="Sykes S."/>
            <person name="Wortman J."/>
            <person name="Nusbaum C."/>
            <person name="Birren B."/>
        </authorList>
    </citation>
    <scope>NUCLEOTIDE SEQUENCE [LARGE SCALE GENOMIC DNA]</scope>
    <source>
        <strain evidence="3">race PST-78</strain>
    </source>
</reference>
<keyword evidence="3" id="KW-1185">Reference proteome</keyword>